<reference evidence="1 2" key="1">
    <citation type="submission" date="2022-10" db="EMBL/GenBank/DDBJ databases">
        <title>Luteolibacter flavescens strain MCCC 1K03193, whole genome shotgun sequencing project.</title>
        <authorList>
            <person name="Zhao G."/>
            <person name="Shen L."/>
        </authorList>
    </citation>
    <scope>NUCLEOTIDE SEQUENCE [LARGE SCALE GENOMIC DNA]</scope>
    <source>
        <strain evidence="1 2">MCCC 1K03193</strain>
    </source>
</reference>
<proteinExistence type="predicted"/>
<sequence>MKGAAAAGGEKPESDAQRLARLERDHAALRKDFETFKRRVGLGFI</sequence>
<evidence type="ECO:0000313" key="2">
    <source>
        <dbReference type="Proteomes" id="UP001207930"/>
    </source>
</evidence>
<comment type="caution">
    <text evidence="1">The sequence shown here is derived from an EMBL/GenBank/DDBJ whole genome shotgun (WGS) entry which is preliminary data.</text>
</comment>
<evidence type="ECO:0008006" key="3">
    <source>
        <dbReference type="Google" id="ProtNLM"/>
    </source>
</evidence>
<organism evidence="1 2">
    <name type="scientific">Luteolibacter flavescens</name>
    <dbReference type="NCBI Taxonomy" id="1859460"/>
    <lineage>
        <taxon>Bacteria</taxon>
        <taxon>Pseudomonadati</taxon>
        <taxon>Verrucomicrobiota</taxon>
        <taxon>Verrucomicrobiia</taxon>
        <taxon>Verrucomicrobiales</taxon>
        <taxon>Verrucomicrobiaceae</taxon>
        <taxon>Luteolibacter</taxon>
    </lineage>
</organism>
<dbReference type="Proteomes" id="UP001207930">
    <property type="component" value="Unassembled WGS sequence"/>
</dbReference>
<dbReference type="EMBL" id="JAPDDS010000008">
    <property type="protein sequence ID" value="MCW1886203.1"/>
    <property type="molecule type" value="Genomic_DNA"/>
</dbReference>
<name>A0ABT3FRK1_9BACT</name>
<evidence type="ECO:0000313" key="1">
    <source>
        <dbReference type="EMBL" id="MCW1886203.1"/>
    </source>
</evidence>
<accession>A0ABT3FRK1</accession>
<protein>
    <recommendedName>
        <fullName evidence="3">Transposase</fullName>
    </recommendedName>
</protein>
<keyword evidence="2" id="KW-1185">Reference proteome</keyword>
<gene>
    <name evidence="1" type="ORF">OKA04_15805</name>
</gene>
<dbReference type="RefSeq" id="WP_264502157.1">
    <property type="nucleotide sequence ID" value="NZ_JAPDDS010000008.1"/>
</dbReference>